<keyword evidence="4" id="KW-1185">Reference proteome</keyword>
<comment type="caution">
    <text evidence="3">The sequence shown here is derived from an EMBL/GenBank/DDBJ whole genome shotgun (WGS) entry which is preliminary data.</text>
</comment>
<proteinExistence type="inferred from homology"/>
<accession>A0ABS1UCV4</accession>
<dbReference type="Gene3D" id="1.10.530.10">
    <property type="match status" value="1"/>
</dbReference>
<name>A0ABS1UCV4_9PROT</name>
<gene>
    <name evidence="3" type="ORF">JMJ56_31495</name>
</gene>
<evidence type="ECO:0000256" key="1">
    <source>
        <dbReference type="ARBA" id="ARBA00009387"/>
    </source>
</evidence>
<protein>
    <submittedName>
        <fullName evidence="3">Transglycosylase SLT domain-containing protein</fullName>
    </submittedName>
</protein>
<reference evidence="3 4" key="1">
    <citation type="submission" date="2021-01" db="EMBL/GenBank/DDBJ databases">
        <title>Belnapia mucosa sp. nov. and Belnapia arida sp. nov., isolated from the Tabernas Desert (Almeria, Spain).</title>
        <authorList>
            <person name="Molina-Menor E."/>
            <person name="Vidal-Verdu A."/>
            <person name="Calonge A."/>
            <person name="Satari L."/>
            <person name="Pereto J."/>
            <person name="Porcar M."/>
        </authorList>
    </citation>
    <scope>NUCLEOTIDE SEQUENCE [LARGE SCALE GENOMIC DNA]</scope>
    <source>
        <strain evidence="3 4">T18</strain>
    </source>
</reference>
<feature type="domain" description="Transglycosylase SLT" evidence="2">
    <location>
        <begin position="7"/>
        <end position="57"/>
    </location>
</feature>
<dbReference type="InterPro" id="IPR023346">
    <property type="entry name" value="Lysozyme-like_dom_sf"/>
</dbReference>
<dbReference type="Pfam" id="PF01464">
    <property type="entry name" value="SLT"/>
    <property type="match status" value="1"/>
</dbReference>
<dbReference type="EMBL" id="JAETWB010000074">
    <property type="protein sequence ID" value="MBL6082493.1"/>
    <property type="molecule type" value="Genomic_DNA"/>
</dbReference>
<organism evidence="3 4">
    <name type="scientific">Belnapia arida</name>
    <dbReference type="NCBI Taxonomy" id="2804533"/>
    <lineage>
        <taxon>Bacteria</taxon>
        <taxon>Pseudomonadati</taxon>
        <taxon>Pseudomonadota</taxon>
        <taxon>Alphaproteobacteria</taxon>
        <taxon>Acetobacterales</taxon>
        <taxon>Roseomonadaceae</taxon>
        <taxon>Belnapia</taxon>
    </lineage>
</organism>
<comment type="similarity">
    <text evidence="1">Belongs to the virb1 family.</text>
</comment>
<dbReference type="RefSeq" id="WP_202835822.1">
    <property type="nucleotide sequence ID" value="NZ_JAETWB010000074.1"/>
</dbReference>
<dbReference type="Proteomes" id="UP000660885">
    <property type="component" value="Unassembled WGS sequence"/>
</dbReference>
<dbReference type="SUPFAM" id="SSF53955">
    <property type="entry name" value="Lysozyme-like"/>
    <property type="match status" value="1"/>
</dbReference>
<evidence type="ECO:0000313" key="4">
    <source>
        <dbReference type="Proteomes" id="UP000660885"/>
    </source>
</evidence>
<dbReference type="InterPro" id="IPR008258">
    <property type="entry name" value="Transglycosylase_SLT_dom_1"/>
</dbReference>
<evidence type="ECO:0000259" key="2">
    <source>
        <dbReference type="Pfam" id="PF01464"/>
    </source>
</evidence>
<sequence length="211" mass="22447">MVFAALQRAETATGADAGLLFAIARRESGFQAGAYSRSSSARGLMQFTSATWIEVVRDYGSQHGLAHHAAVLASVPRGSLPANRRLVTEVLRLRDNPHLASALAAERLEGWRGALEQTLGRKASGTDLYLVHLLGPAGARRFLAELARAPSQPAGAVVGTAARANRSIFVRDGRALSLSEVYRDLARSLAVDTADRVAPRQPAAVQLAEAR</sequence>
<evidence type="ECO:0000313" key="3">
    <source>
        <dbReference type="EMBL" id="MBL6082493.1"/>
    </source>
</evidence>